<dbReference type="EMBL" id="CP073041">
    <property type="protein sequence ID" value="UXE64005.1"/>
    <property type="molecule type" value="Genomic_DNA"/>
</dbReference>
<evidence type="ECO:0000313" key="1">
    <source>
        <dbReference type="EMBL" id="UXE64005.1"/>
    </source>
</evidence>
<gene>
    <name evidence="1" type="ORF">KA717_16585</name>
</gene>
<organism evidence="1">
    <name type="scientific">Woronichinia naegeliana WA131</name>
    <dbReference type="NCBI Taxonomy" id="2824559"/>
    <lineage>
        <taxon>Bacteria</taxon>
        <taxon>Bacillati</taxon>
        <taxon>Cyanobacteriota</taxon>
        <taxon>Cyanophyceae</taxon>
        <taxon>Synechococcales</taxon>
        <taxon>Coelosphaeriaceae</taxon>
        <taxon>Woronichinia</taxon>
    </lineage>
</organism>
<accession>A0A977L4P0</accession>
<dbReference type="Proteomes" id="UP001065613">
    <property type="component" value="Chromosome"/>
</dbReference>
<sequence>MQSAAFAVLASIEQAEQVGDSFREIYPFHLQIVGLTSPLKDQSRVLIISEPPPHISPDYFLSIVDSVGGKAFVRTNRIGYDGWVKDAVLALPPLSEDKLAFLLTRLHQDLYGTSYKANAVQLPIKPPPVNNRSLDLSVSVGDLSKWLNSKEIKFTSIIGGNARPISDILSSRQSGVFISNQRGLVVWSIPRNQDLAKYRAEARQFFLDSDLIVGAIANNHQLAIVARERTESLLRLPPLRFETALTLAGERSYELGQSYERKQLFAGKLSDTTDWAPIYLSNSLIDTEFGSLLNITDQVLKSWSMNGEIQYINFNKYPKPQRFPQFPSTIKVLIKKAGSFLFNWNTAGAGYTTLIQPYEFYALNKTGSLPITYGAESESVKAYEEIAYNYFSELGNPDLARVVQYTALYQIFHQFGIGTKELSIQKSLSLGDKVLETDTNLVLEKILVMPLNEYSKKLEDTLGRYSLTRQTKGTLRNSFENLYKIINQGKSRWGMSAIHTLSKMIAAPQTFSLKSNDPNFKEWLFSSYEVVVTNSEILHTLLEVNIENIKENYVEAFDVDSNTWIKTPSIVLSKDVGSNTIVGGHNLDSTLTQLRASPDVPTGKIRLVRGSGTEPVILYNPNDLSRIHPLVRRLATERITTNDVKSITNSLEKALRETPSSRPLAQVLDLPPASTSTHRGLPPALEPPTASPLLGWGLRDKPLTPDEIQRLLIGDQLGSQSIIIERLSNGYAVLRSGNNQVVEAHTITSFYDELLPQFMRSIPDGDPPIKIYLNGFTPDEAQALALTGSLRQKTQQISFRRDSDFSENMALLKRSYNWDRAIIKEVKTEPFSVASKSGERVIIDIEIPSISPNVPSLKMRIITFLKELPKEIADKIAAIVQRVLNRPTTQKRTVNQIAFDIHKELRKEFPDIDLGVQIEAGDIYITQPVRSDYLARR</sequence>
<protein>
    <submittedName>
        <fullName evidence="1">Uncharacterized protein</fullName>
    </submittedName>
</protein>
<proteinExistence type="predicted"/>
<name>A0A977L4P0_9CYAN</name>
<dbReference type="KEGG" id="wna:KA717_16585"/>
<reference evidence="1" key="1">
    <citation type="submission" date="2021-04" db="EMBL/GenBank/DDBJ databases">
        <title>Genome sequence of Woronichinia naegeliana from Washington state freshwater lake bloom.</title>
        <authorList>
            <person name="Dreher T.W."/>
        </authorList>
    </citation>
    <scope>NUCLEOTIDE SEQUENCE</scope>
    <source>
        <strain evidence="1">WA131</strain>
    </source>
</reference>
<dbReference type="AlphaFoldDB" id="A0A977L4P0"/>